<evidence type="ECO:0000256" key="1">
    <source>
        <dbReference type="SAM" id="MobiDB-lite"/>
    </source>
</evidence>
<keyword evidence="2" id="KW-1133">Transmembrane helix</keyword>
<accession>A0A3N4IGJ2</accession>
<keyword evidence="4" id="KW-1185">Reference proteome</keyword>
<protein>
    <submittedName>
        <fullName evidence="3">Uncharacterized protein</fullName>
    </submittedName>
</protein>
<evidence type="ECO:0000313" key="4">
    <source>
        <dbReference type="Proteomes" id="UP000275078"/>
    </source>
</evidence>
<evidence type="ECO:0000313" key="3">
    <source>
        <dbReference type="EMBL" id="RPA83270.1"/>
    </source>
</evidence>
<reference evidence="3 4" key="1">
    <citation type="journal article" date="2018" name="Nat. Ecol. Evol.">
        <title>Pezizomycetes genomes reveal the molecular basis of ectomycorrhizal truffle lifestyle.</title>
        <authorList>
            <person name="Murat C."/>
            <person name="Payen T."/>
            <person name="Noel B."/>
            <person name="Kuo A."/>
            <person name="Morin E."/>
            <person name="Chen J."/>
            <person name="Kohler A."/>
            <person name="Krizsan K."/>
            <person name="Balestrini R."/>
            <person name="Da Silva C."/>
            <person name="Montanini B."/>
            <person name="Hainaut M."/>
            <person name="Levati E."/>
            <person name="Barry K.W."/>
            <person name="Belfiori B."/>
            <person name="Cichocki N."/>
            <person name="Clum A."/>
            <person name="Dockter R.B."/>
            <person name="Fauchery L."/>
            <person name="Guy J."/>
            <person name="Iotti M."/>
            <person name="Le Tacon F."/>
            <person name="Lindquist E.A."/>
            <person name="Lipzen A."/>
            <person name="Malagnac F."/>
            <person name="Mello A."/>
            <person name="Molinier V."/>
            <person name="Miyauchi S."/>
            <person name="Poulain J."/>
            <person name="Riccioni C."/>
            <person name="Rubini A."/>
            <person name="Sitrit Y."/>
            <person name="Splivallo R."/>
            <person name="Traeger S."/>
            <person name="Wang M."/>
            <person name="Zifcakova L."/>
            <person name="Wipf D."/>
            <person name="Zambonelli A."/>
            <person name="Paolocci F."/>
            <person name="Nowrousian M."/>
            <person name="Ottonello S."/>
            <person name="Baldrian P."/>
            <person name="Spatafora J.W."/>
            <person name="Henrissat B."/>
            <person name="Nagy L.G."/>
            <person name="Aury J.M."/>
            <person name="Wincker P."/>
            <person name="Grigoriev I.V."/>
            <person name="Bonfante P."/>
            <person name="Martin F.M."/>
        </authorList>
    </citation>
    <scope>NUCLEOTIDE SEQUENCE [LARGE SCALE GENOMIC DNA]</scope>
    <source>
        <strain evidence="3 4">RN42</strain>
    </source>
</reference>
<feature type="transmembrane region" description="Helical" evidence="2">
    <location>
        <begin position="213"/>
        <end position="236"/>
    </location>
</feature>
<organism evidence="3 4">
    <name type="scientific">Ascobolus immersus RN42</name>
    <dbReference type="NCBI Taxonomy" id="1160509"/>
    <lineage>
        <taxon>Eukaryota</taxon>
        <taxon>Fungi</taxon>
        <taxon>Dikarya</taxon>
        <taxon>Ascomycota</taxon>
        <taxon>Pezizomycotina</taxon>
        <taxon>Pezizomycetes</taxon>
        <taxon>Pezizales</taxon>
        <taxon>Ascobolaceae</taxon>
        <taxon>Ascobolus</taxon>
    </lineage>
</organism>
<feature type="compositionally biased region" description="Basic and acidic residues" evidence="1">
    <location>
        <begin position="244"/>
        <end position="269"/>
    </location>
</feature>
<proteinExistence type="predicted"/>
<keyword evidence="2" id="KW-0472">Membrane</keyword>
<gene>
    <name evidence="3" type="ORF">BJ508DRAFT_375237</name>
</gene>
<evidence type="ECO:0000256" key="2">
    <source>
        <dbReference type="SAM" id="Phobius"/>
    </source>
</evidence>
<dbReference type="Proteomes" id="UP000275078">
    <property type="component" value="Unassembled WGS sequence"/>
</dbReference>
<feature type="region of interest" description="Disordered" evidence="1">
    <location>
        <begin position="244"/>
        <end position="294"/>
    </location>
</feature>
<sequence length="314" mass="34380">MFVCNTAQPVALHRSGPVVQTFPEDSSPLTVVQVNPTIYITAGNDKSILATRPQAHGPFPHLLLSTACAWSSEMGLARWHTDLWKSLLKFSDATAIFPVAALVSTLRPNFFAVATKIWIGAPLLFAGNTHYPGVCRGLGTKAVFPEGYASYVTPFVNTRTDTFTAPPRRARQGGFTEVNAEATGVTEQLTISEYYPGPRSLSDLLENPPTRTLAVGLVASLGASIIIIAISVVIWCRRRKRREKEPKKSQPAELHGEGLLHQLDSESILKPESVMEPQELPGPEPQEMSADGVFEAPAYRAEERVYNDDKEQQV</sequence>
<feature type="compositionally biased region" description="Low complexity" evidence="1">
    <location>
        <begin position="276"/>
        <end position="287"/>
    </location>
</feature>
<name>A0A3N4IGJ2_ASCIM</name>
<dbReference type="AlphaFoldDB" id="A0A3N4IGJ2"/>
<keyword evidence="2" id="KW-0812">Transmembrane</keyword>
<dbReference type="EMBL" id="ML119666">
    <property type="protein sequence ID" value="RPA83270.1"/>
    <property type="molecule type" value="Genomic_DNA"/>
</dbReference>